<evidence type="ECO:0000256" key="3">
    <source>
        <dbReference type="ARBA" id="ARBA00013051"/>
    </source>
</evidence>
<dbReference type="Proteomes" id="UP000838763">
    <property type="component" value="Unassembled WGS sequence"/>
</dbReference>
<dbReference type="GO" id="GO:0009450">
    <property type="term" value="P:gamma-aminobutyric acid catabolic process"/>
    <property type="evidence" value="ECO:0007669"/>
    <property type="project" value="TreeGrafter"/>
</dbReference>
<dbReference type="AlphaFoldDB" id="A0A9P1H3B9"/>
<name>A0A9P1H3B9_9PEZI</name>
<dbReference type="InterPro" id="IPR016161">
    <property type="entry name" value="Ald_DH/histidinol_DH"/>
</dbReference>
<evidence type="ECO:0000256" key="7">
    <source>
        <dbReference type="PROSITE-ProRule" id="PRU10007"/>
    </source>
</evidence>
<dbReference type="OrthoDB" id="310895at2759"/>
<protein>
    <recommendedName>
        <fullName evidence="4">Succinate-semialdehyde dehydrogenase, mitochondrial</fullName>
        <ecNumber evidence="3">1.2.1.24</ecNumber>
    </recommendedName>
    <alternativeName>
        <fullName evidence="6">NAD(+)-dependent succinic semialdehyde dehydrogenase</fullName>
    </alternativeName>
</protein>
<dbReference type="PROSITE" id="PS00687">
    <property type="entry name" value="ALDEHYDE_DEHYDR_GLU"/>
    <property type="match status" value="1"/>
</dbReference>
<dbReference type="InterPro" id="IPR016160">
    <property type="entry name" value="Ald_DH_CS_CYS"/>
</dbReference>
<dbReference type="InterPro" id="IPR016163">
    <property type="entry name" value="Ald_DH_C"/>
</dbReference>
<proteinExistence type="inferred from homology"/>
<dbReference type="InterPro" id="IPR029510">
    <property type="entry name" value="Ald_DH_CS_GLU"/>
</dbReference>
<dbReference type="Pfam" id="PF00171">
    <property type="entry name" value="Aldedh"/>
    <property type="match status" value="1"/>
</dbReference>
<evidence type="ECO:0000256" key="6">
    <source>
        <dbReference type="ARBA" id="ARBA00030806"/>
    </source>
</evidence>
<evidence type="ECO:0000256" key="5">
    <source>
        <dbReference type="ARBA" id="ARBA00023002"/>
    </source>
</evidence>
<evidence type="ECO:0000259" key="9">
    <source>
        <dbReference type="Pfam" id="PF00171"/>
    </source>
</evidence>
<reference evidence="10" key="1">
    <citation type="submission" date="2022-11" db="EMBL/GenBank/DDBJ databases">
        <authorList>
            <person name="Scott C."/>
            <person name="Bruce N."/>
        </authorList>
    </citation>
    <scope>NUCLEOTIDE SEQUENCE</scope>
</reference>
<comment type="similarity">
    <text evidence="2 8">Belongs to the aldehyde dehydrogenase family.</text>
</comment>
<evidence type="ECO:0000313" key="10">
    <source>
        <dbReference type="EMBL" id="CAI4215887.1"/>
    </source>
</evidence>
<evidence type="ECO:0000256" key="4">
    <source>
        <dbReference type="ARBA" id="ARBA00019842"/>
    </source>
</evidence>
<keyword evidence="5 8" id="KW-0560">Oxidoreductase</keyword>
<feature type="active site" evidence="7">
    <location>
        <position position="2"/>
    </location>
</feature>
<accession>A0A9P1H3B9</accession>
<dbReference type="EC" id="1.2.1.24" evidence="3"/>
<dbReference type="GO" id="GO:0004777">
    <property type="term" value="F:succinate-semialdehyde dehydrogenase (NAD+) activity"/>
    <property type="evidence" value="ECO:0007669"/>
    <property type="project" value="UniProtKB-EC"/>
</dbReference>
<dbReference type="InterPro" id="IPR015590">
    <property type="entry name" value="Aldehyde_DH_dom"/>
</dbReference>
<comment type="caution">
    <text evidence="10">The sequence shown here is derived from an EMBL/GenBank/DDBJ whole genome shotgun (WGS) entry which is preliminary data.</text>
</comment>
<dbReference type="PROSITE" id="PS00070">
    <property type="entry name" value="ALDEHYDE_DEHYDR_CYS"/>
    <property type="match status" value="1"/>
</dbReference>
<keyword evidence="11" id="KW-1185">Reference proteome</keyword>
<dbReference type="PANTHER" id="PTHR43353">
    <property type="entry name" value="SUCCINATE-SEMIALDEHYDE DEHYDROGENASE, MITOCHONDRIAL"/>
    <property type="match status" value="1"/>
</dbReference>
<comment type="pathway">
    <text evidence="1">Amino-acid degradation; 4-aminobutanoate degradation.</text>
</comment>
<gene>
    <name evidence="10" type="ORF">PPNO1_LOCUS5561</name>
</gene>
<evidence type="ECO:0000256" key="1">
    <source>
        <dbReference type="ARBA" id="ARBA00005176"/>
    </source>
</evidence>
<dbReference type="InterPro" id="IPR050740">
    <property type="entry name" value="Aldehyde_DH_Superfamily"/>
</dbReference>
<evidence type="ECO:0000256" key="8">
    <source>
        <dbReference type="RuleBase" id="RU003345"/>
    </source>
</evidence>
<organism evidence="10 11">
    <name type="scientific">Parascedosporium putredinis</name>
    <dbReference type="NCBI Taxonomy" id="1442378"/>
    <lineage>
        <taxon>Eukaryota</taxon>
        <taxon>Fungi</taxon>
        <taxon>Dikarya</taxon>
        <taxon>Ascomycota</taxon>
        <taxon>Pezizomycotina</taxon>
        <taxon>Sordariomycetes</taxon>
        <taxon>Hypocreomycetidae</taxon>
        <taxon>Microascales</taxon>
        <taxon>Microascaceae</taxon>
        <taxon>Parascedosporium</taxon>
    </lineage>
</organism>
<evidence type="ECO:0000313" key="11">
    <source>
        <dbReference type="Proteomes" id="UP000838763"/>
    </source>
</evidence>
<dbReference type="Gene3D" id="3.40.309.10">
    <property type="entry name" value="Aldehyde Dehydrogenase, Chain A, domain 2"/>
    <property type="match status" value="1"/>
</dbReference>
<sequence length="179" mass="19155">MELGGNAPFIVFADANVNMAVEGLISSKFRSSGQTCVCANRIFIHSSIIDSFATKLSGKIAQTFHFGSVWDKRVNYGPLYSAKALEKVQAQVEDALSKGARVYSGSVLDNDAAAGPNFYPPRVIVGATTAMRFMEEETFGPVAFLVPFETEDEVVALANSTNAGLAAYFLPRISLACIA</sequence>
<evidence type="ECO:0000256" key="2">
    <source>
        <dbReference type="ARBA" id="ARBA00009986"/>
    </source>
</evidence>
<dbReference type="EMBL" id="CALLCH030000013">
    <property type="protein sequence ID" value="CAI4215887.1"/>
    <property type="molecule type" value="Genomic_DNA"/>
</dbReference>
<dbReference type="PANTHER" id="PTHR43353:SF5">
    <property type="entry name" value="SUCCINATE-SEMIALDEHYDE DEHYDROGENASE, MITOCHONDRIAL"/>
    <property type="match status" value="1"/>
</dbReference>
<dbReference type="SUPFAM" id="SSF53720">
    <property type="entry name" value="ALDH-like"/>
    <property type="match status" value="1"/>
</dbReference>
<feature type="domain" description="Aldehyde dehydrogenase" evidence="9">
    <location>
        <begin position="1"/>
        <end position="169"/>
    </location>
</feature>
<dbReference type="FunFam" id="3.40.309.10:FF:000004">
    <property type="entry name" value="Succinate-semialdehyde dehydrogenase I"/>
    <property type="match status" value="1"/>
</dbReference>